<organism evidence="2 3">
    <name type="scientific">Oldenlandia corymbosa var. corymbosa</name>
    <dbReference type="NCBI Taxonomy" id="529605"/>
    <lineage>
        <taxon>Eukaryota</taxon>
        <taxon>Viridiplantae</taxon>
        <taxon>Streptophyta</taxon>
        <taxon>Embryophyta</taxon>
        <taxon>Tracheophyta</taxon>
        <taxon>Spermatophyta</taxon>
        <taxon>Magnoliopsida</taxon>
        <taxon>eudicotyledons</taxon>
        <taxon>Gunneridae</taxon>
        <taxon>Pentapetalae</taxon>
        <taxon>asterids</taxon>
        <taxon>lamiids</taxon>
        <taxon>Gentianales</taxon>
        <taxon>Rubiaceae</taxon>
        <taxon>Rubioideae</taxon>
        <taxon>Spermacoceae</taxon>
        <taxon>Hedyotis-Oldenlandia complex</taxon>
        <taxon>Oldenlandia</taxon>
    </lineage>
</organism>
<protein>
    <submittedName>
        <fullName evidence="2">OLC1v1035809C1</fullName>
    </submittedName>
</protein>
<evidence type="ECO:0000313" key="2">
    <source>
        <dbReference type="EMBL" id="CAI9099048.1"/>
    </source>
</evidence>
<name>A0AAV1CVA1_OLDCO</name>
<keyword evidence="3" id="KW-1185">Reference proteome</keyword>
<reference evidence="2" key="1">
    <citation type="submission" date="2023-03" db="EMBL/GenBank/DDBJ databases">
        <authorList>
            <person name="Julca I."/>
        </authorList>
    </citation>
    <scope>NUCLEOTIDE SEQUENCE</scope>
</reference>
<feature type="compositionally biased region" description="Acidic residues" evidence="1">
    <location>
        <begin position="117"/>
        <end position="132"/>
    </location>
</feature>
<accession>A0AAV1CVA1</accession>
<gene>
    <name evidence="2" type="ORF">OLC1_LOCUS9134</name>
</gene>
<evidence type="ECO:0000313" key="3">
    <source>
        <dbReference type="Proteomes" id="UP001161247"/>
    </source>
</evidence>
<dbReference type="AlphaFoldDB" id="A0AAV1CVA1"/>
<proteinExistence type="predicted"/>
<dbReference type="Proteomes" id="UP001161247">
    <property type="component" value="Chromosome 3"/>
</dbReference>
<sequence>MSMSRRIARIVVKLDIKVLIVGKPRIASKKQDAAGLKESSTSGLSAQEKAKITVDVEDSREVVVNEPNDQIAALLSKDPPQVSVETTSPVNRIDHQDLQHVSGGEGTEKPLNRNAAEEQEISAERPEDSEDEAEEIFSEFVPLNIELEPRKFTLHSREKLRINDDGQIEHYLAEVDEEVDPLSRWSEGEIDDALKDKSDGFTVVKHKRGRKTKAERLKLQEGLIPRRSPRFF</sequence>
<feature type="region of interest" description="Disordered" evidence="1">
    <location>
        <begin position="28"/>
        <end position="49"/>
    </location>
</feature>
<dbReference type="EMBL" id="OX459120">
    <property type="protein sequence ID" value="CAI9099048.1"/>
    <property type="molecule type" value="Genomic_DNA"/>
</dbReference>
<feature type="region of interest" description="Disordered" evidence="1">
    <location>
        <begin position="78"/>
        <end position="132"/>
    </location>
</feature>
<evidence type="ECO:0000256" key="1">
    <source>
        <dbReference type="SAM" id="MobiDB-lite"/>
    </source>
</evidence>